<comment type="caution">
    <text evidence="10">The sequence shown here is derived from an EMBL/GenBank/DDBJ whole genome shotgun (WGS) entry which is preliminary data.</text>
</comment>
<dbReference type="GO" id="GO:0000055">
    <property type="term" value="P:ribosomal large subunit export from nucleus"/>
    <property type="evidence" value="ECO:0007669"/>
    <property type="project" value="InterPro"/>
</dbReference>
<dbReference type="GO" id="GO:0006406">
    <property type="term" value="P:mRNA export from nucleus"/>
    <property type="evidence" value="ECO:0007669"/>
    <property type="project" value="TreeGrafter"/>
</dbReference>
<evidence type="ECO:0000256" key="2">
    <source>
        <dbReference type="ARBA" id="ARBA00022448"/>
    </source>
</evidence>
<keyword evidence="8" id="KW-0175">Coiled coil</keyword>
<sequence length="916" mass="101239">MPRIKSFAPSWLNEPAPAHKLFEPSIDDIKLPASLAYSRKAKPGPRRTIAKRGTEIFVAVGKQIRWGDLAHLKESWESQHSRSGTAAAGAAGGAARVRIKREDSDGSFEIYDEEATSGNGHPGGLAEGYRTLKTPVADEIRELIISPQEDLLAVLTSHTVHICMLPDSSHLHTKDSAPFKPKFWTLGPTTHVTSRSAVASALWHPLGVNGSSLVTVTQDAVVRVWELSTTDRWSFDSPSLAIDLKRLADGTYLDQDFSASTSTTNKAFSPDSFDMEVAAACFPGRGSGGWSSMTLWIAMVGGDIYALCPLLPQSWAPPPTLIPSLSVSIVAKVAATEDDPQVPQDDPQVSQDAKVLAQQQLEWMSDLDNQDPKLVEGAFGEPSVEVYTRPSRPGLVPRLQGPFQFDLNPDDEGDEEVELKDIFVIGEKINTIDLMFGEEDELDVGGYDQDGLSLSVVCLLSTSGQVKICLDIDGVQAQWLPPRNKTRSPLFTPAPKQQSLLTFQTFDTVKPAEVNPDGWPMFSEDITSRYAFYVTHAAGITYVSLAPWVFRLESELQSESEAGAEFRIDLLVKGQGSERERIYTQQRGQHVLAAATAMRDPDLGYFVLSATHHDPIALFFDVPELDAGSGPQEPAQLLLEQREPSQPLTVWEPRPLFHPSEALDHGSGLPTWLDHLKTGKRRPLVQQQVRLSLATLEVFTEGHRLVSSEVFELNNAVAELFRKCQALQFDLREQIGKANEVRQRIETITGYDSADDDEPVSDNMVIKMRLREAQRRQEELSKRMEKLRRKLGRATSRELSDKEKAWMEEVRSLESSILGAGAEADQPSSPSRTKQPWKRFEEIESLRDALFTQVEQLQKKGSGDGTGDDTAGPPALSLKIPAEIRKAKFAQVMGLLERETVLVDAVKSRLERLTLG</sequence>
<feature type="coiled-coil region" evidence="8">
    <location>
        <begin position="763"/>
        <end position="797"/>
    </location>
</feature>
<evidence type="ECO:0000256" key="4">
    <source>
        <dbReference type="ARBA" id="ARBA00022927"/>
    </source>
</evidence>
<dbReference type="GO" id="GO:0000056">
    <property type="term" value="P:ribosomal small subunit export from nucleus"/>
    <property type="evidence" value="ECO:0007669"/>
    <property type="project" value="InterPro"/>
</dbReference>
<evidence type="ECO:0000313" key="11">
    <source>
        <dbReference type="Proteomes" id="UP001287356"/>
    </source>
</evidence>
<gene>
    <name evidence="10" type="ORF">B0T24DRAFT_557033</name>
</gene>
<comment type="subcellular location">
    <subcellularLocation>
        <location evidence="1">Nucleus</location>
        <location evidence="1">Nuclear pore complex</location>
    </subcellularLocation>
</comment>
<dbReference type="Proteomes" id="UP001287356">
    <property type="component" value="Unassembled WGS sequence"/>
</dbReference>
<keyword evidence="5" id="KW-0811">Translocation</keyword>
<keyword evidence="6" id="KW-0906">Nuclear pore complex</keyword>
<keyword evidence="4" id="KW-0653">Protein transport</keyword>
<protein>
    <recommendedName>
        <fullName evidence="12">Nucleoporin NUP82</fullName>
    </recommendedName>
</protein>
<accession>A0AAE0K3C1</accession>
<dbReference type="GO" id="GO:0005643">
    <property type="term" value="C:nuclear pore"/>
    <property type="evidence" value="ECO:0007669"/>
    <property type="project" value="UniProtKB-SubCell"/>
</dbReference>
<dbReference type="PANTHER" id="PTHR13257:SF0">
    <property type="entry name" value="NUCLEAR PORE COMPLEX PROTEIN NUP88"/>
    <property type="match status" value="1"/>
</dbReference>
<dbReference type="SUPFAM" id="SSF50978">
    <property type="entry name" value="WD40 repeat-like"/>
    <property type="match status" value="1"/>
</dbReference>
<evidence type="ECO:0000313" key="10">
    <source>
        <dbReference type="EMBL" id="KAK3369169.1"/>
    </source>
</evidence>
<evidence type="ECO:0000256" key="6">
    <source>
        <dbReference type="ARBA" id="ARBA00023132"/>
    </source>
</evidence>
<evidence type="ECO:0000256" key="8">
    <source>
        <dbReference type="SAM" id="Coils"/>
    </source>
</evidence>
<dbReference type="PANTHER" id="PTHR13257">
    <property type="entry name" value="NUCLEOPORIN NUP84-RELATED"/>
    <property type="match status" value="1"/>
</dbReference>
<dbReference type="InterPro" id="IPR037700">
    <property type="entry name" value="NUP88/NUP82"/>
</dbReference>
<dbReference type="GO" id="GO:0017056">
    <property type="term" value="F:structural constituent of nuclear pore"/>
    <property type="evidence" value="ECO:0007669"/>
    <property type="project" value="InterPro"/>
</dbReference>
<keyword evidence="11" id="KW-1185">Reference proteome</keyword>
<reference evidence="10" key="1">
    <citation type="journal article" date="2023" name="Mol. Phylogenet. Evol.">
        <title>Genome-scale phylogeny and comparative genomics of the fungal order Sordariales.</title>
        <authorList>
            <person name="Hensen N."/>
            <person name="Bonometti L."/>
            <person name="Westerberg I."/>
            <person name="Brannstrom I.O."/>
            <person name="Guillou S."/>
            <person name="Cros-Aarteil S."/>
            <person name="Calhoun S."/>
            <person name="Haridas S."/>
            <person name="Kuo A."/>
            <person name="Mondo S."/>
            <person name="Pangilinan J."/>
            <person name="Riley R."/>
            <person name="LaButti K."/>
            <person name="Andreopoulos B."/>
            <person name="Lipzen A."/>
            <person name="Chen C."/>
            <person name="Yan M."/>
            <person name="Daum C."/>
            <person name="Ng V."/>
            <person name="Clum A."/>
            <person name="Steindorff A."/>
            <person name="Ohm R.A."/>
            <person name="Martin F."/>
            <person name="Silar P."/>
            <person name="Natvig D.O."/>
            <person name="Lalanne C."/>
            <person name="Gautier V."/>
            <person name="Ament-Velasquez S.L."/>
            <person name="Kruys A."/>
            <person name="Hutchinson M.I."/>
            <person name="Powell A.J."/>
            <person name="Barry K."/>
            <person name="Miller A.N."/>
            <person name="Grigoriev I.V."/>
            <person name="Debuchy R."/>
            <person name="Gladieux P."/>
            <person name="Hiltunen Thoren M."/>
            <person name="Johannesson H."/>
        </authorList>
    </citation>
    <scope>NUCLEOTIDE SEQUENCE</scope>
    <source>
        <strain evidence="10">CBS 958.72</strain>
    </source>
</reference>
<evidence type="ECO:0000256" key="7">
    <source>
        <dbReference type="ARBA" id="ARBA00023242"/>
    </source>
</evidence>
<organism evidence="10 11">
    <name type="scientific">Lasiosphaeria ovina</name>
    <dbReference type="NCBI Taxonomy" id="92902"/>
    <lineage>
        <taxon>Eukaryota</taxon>
        <taxon>Fungi</taxon>
        <taxon>Dikarya</taxon>
        <taxon>Ascomycota</taxon>
        <taxon>Pezizomycotina</taxon>
        <taxon>Sordariomycetes</taxon>
        <taxon>Sordariomycetidae</taxon>
        <taxon>Sordariales</taxon>
        <taxon>Lasiosphaeriaceae</taxon>
        <taxon>Lasiosphaeria</taxon>
    </lineage>
</organism>
<proteinExistence type="predicted"/>
<reference evidence="10" key="2">
    <citation type="submission" date="2023-06" db="EMBL/GenBank/DDBJ databases">
        <authorList>
            <consortium name="Lawrence Berkeley National Laboratory"/>
            <person name="Haridas S."/>
            <person name="Hensen N."/>
            <person name="Bonometti L."/>
            <person name="Westerberg I."/>
            <person name="Brannstrom I.O."/>
            <person name="Guillou S."/>
            <person name="Cros-Aarteil S."/>
            <person name="Calhoun S."/>
            <person name="Kuo A."/>
            <person name="Mondo S."/>
            <person name="Pangilinan J."/>
            <person name="Riley R."/>
            <person name="Labutti K."/>
            <person name="Andreopoulos B."/>
            <person name="Lipzen A."/>
            <person name="Chen C."/>
            <person name="Yanf M."/>
            <person name="Daum C."/>
            <person name="Ng V."/>
            <person name="Clum A."/>
            <person name="Steindorff A."/>
            <person name="Ohm R."/>
            <person name="Martin F."/>
            <person name="Silar P."/>
            <person name="Natvig D."/>
            <person name="Lalanne C."/>
            <person name="Gautier V."/>
            <person name="Ament-Velasquez S.L."/>
            <person name="Kruys A."/>
            <person name="Hutchinson M.I."/>
            <person name="Powell A.J."/>
            <person name="Barry K."/>
            <person name="Miller A.N."/>
            <person name="Grigoriev I.V."/>
            <person name="Debuchy R."/>
            <person name="Gladieux P."/>
            <person name="Thoren M.H."/>
            <person name="Johannesson H."/>
        </authorList>
    </citation>
    <scope>NUCLEOTIDE SEQUENCE</scope>
    <source>
        <strain evidence="10">CBS 958.72</strain>
    </source>
</reference>
<evidence type="ECO:0000256" key="9">
    <source>
        <dbReference type="SAM" id="MobiDB-lite"/>
    </source>
</evidence>
<dbReference type="EMBL" id="JAULSN010000006">
    <property type="protein sequence ID" value="KAK3369169.1"/>
    <property type="molecule type" value="Genomic_DNA"/>
</dbReference>
<dbReference type="InterPro" id="IPR036322">
    <property type="entry name" value="WD40_repeat_dom_sf"/>
</dbReference>
<feature type="region of interest" description="Disordered" evidence="9">
    <location>
        <begin position="857"/>
        <end position="876"/>
    </location>
</feature>
<keyword evidence="2" id="KW-0813">Transport</keyword>
<dbReference type="AlphaFoldDB" id="A0AAE0K3C1"/>
<evidence type="ECO:0000256" key="5">
    <source>
        <dbReference type="ARBA" id="ARBA00023010"/>
    </source>
</evidence>
<feature type="compositionally biased region" description="Low complexity" evidence="9">
    <location>
        <begin position="86"/>
        <end position="95"/>
    </location>
</feature>
<evidence type="ECO:0000256" key="3">
    <source>
        <dbReference type="ARBA" id="ARBA00022816"/>
    </source>
</evidence>
<keyword evidence="7" id="KW-0539">Nucleus</keyword>
<feature type="region of interest" description="Disordered" evidence="9">
    <location>
        <begin position="77"/>
        <end position="96"/>
    </location>
</feature>
<name>A0AAE0K3C1_9PEZI</name>
<evidence type="ECO:0008006" key="12">
    <source>
        <dbReference type="Google" id="ProtNLM"/>
    </source>
</evidence>
<feature type="region of interest" description="Disordered" evidence="9">
    <location>
        <begin position="818"/>
        <end position="838"/>
    </location>
</feature>
<evidence type="ECO:0000256" key="1">
    <source>
        <dbReference type="ARBA" id="ARBA00004567"/>
    </source>
</evidence>
<dbReference type="GO" id="GO:0006606">
    <property type="term" value="P:protein import into nucleus"/>
    <property type="evidence" value="ECO:0007669"/>
    <property type="project" value="TreeGrafter"/>
</dbReference>
<keyword evidence="3" id="KW-0509">mRNA transport</keyword>